<comment type="caution">
    <text evidence="2">The sequence shown here is derived from an EMBL/GenBank/DDBJ whole genome shotgun (WGS) entry which is preliminary data.</text>
</comment>
<accession>A0A1Q9DIS9</accession>
<proteinExistence type="predicted"/>
<keyword evidence="3" id="KW-1185">Reference proteome</keyword>
<organism evidence="2 3">
    <name type="scientific">Symbiodinium microadriaticum</name>
    <name type="common">Dinoflagellate</name>
    <name type="synonym">Zooxanthella microadriatica</name>
    <dbReference type="NCBI Taxonomy" id="2951"/>
    <lineage>
        <taxon>Eukaryota</taxon>
        <taxon>Sar</taxon>
        <taxon>Alveolata</taxon>
        <taxon>Dinophyceae</taxon>
        <taxon>Suessiales</taxon>
        <taxon>Symbiodiniaceae</taxon>
        <taxon>Symbiodinium</taxon>
    </lineage>
</organism>
<name>A0A1Q9DIS9_SYMMI</name>
<protein>
    <submittedName>
        <fullName evidence="2">Uncharacterized protein</fullName>
    </submittedName>
</protein>
<gene>
    <name evidence="2" type="ORF">AK812_SmicGene22827</name>
</gene>
<dbReference type="AlphaFoldDB" id="A0A1Q9DIS9"/>
<reference evidence="2 3" key="1">
    <citation type="submission" date="2016-02" db="EMBL/GenBank/DDBJ databases">
        <title>Genome analysis of coral dinoflagellate symbionts highlights evolutionary adaptations to a symbiotic lifestyle.</title>
        <authorList>
            <person name="Aranda M."/>
            <person name="Li Y."/>
            <person name="Liew Y.J."/>
            <person name="Baumgarten S."/>
            <person name="Simakov O."/>
            <person name="Wilson M."/>
            <person name="Piel J."/>
            <person name="Ashoor H."/>
            <person name="Bougouffa S."/>
            <person name="Bajic V.B."/>
            <person name="Ryu T."/>
            <person name="Ravasi T."/>
            <person name="Bayer T."/>
            <person name="Micklem G."/>
            <person name="Kim H."/>
            <person name="Bhak J."/>
            <person name="Lajeunesse T.C."/>
            <person name="Voolstra C.R."/>
        </authorList>
    </citation>
    <scope>NUCLEOTIDE SEQUENCE [LARGE SCALE GENOMIC DNA]</scope>
    <source>
        <strain evidence="2 3">CCMP2467</strain>
    </source>
</reference>
<evidence type="ECO:0000256" key="1">
    <source>
        <dbReference type="SAM" id="MobiDB-lite"/>
    </source>
</evidence>
<feature type="compositionally biased region" description="Basic and acidic residues" evidence="1">
    <location>
        <begin position="131"/>
        <end position="144"/>
    </location>
</feature>
<feature type="region of interest" description="Disordered" evidence="1">
    <location>
        <begin position="385"/>
        <end position="408"/>
    </location>
</feature>
<feature type="region of interest" description="Disordered" evidence="1">
    <location>
        <begin position="116"/>
        <end position="144"/>
    </location>
</feature>
<evidence type="ECO:0000313" key="3">
    <source>
        <dbReference type="Proteomes" id="UP000186817"/>
    </source>
</evidence>
<sequence length="486" mass="54257">MQEAWTEALDYFFGSAMTSKKFQEANPGARSKDSAMASLSAAMNFEHGDGDEDYLLNGNESYATNHRHFQELQRLSAFQQVTTKVPPSYDGRSSWFAYEDAIDDWCDITELDGDKRGPALRQYGQTDDETKDQMQKKKATEVTNNESEKIEVNESGLGTDVVLRTCSDLSFTTRVTPQLLVALIQFIAVIMDIKSLSKQRVLAVSCVNVPDRWCLDDLADHGYEAVRNAALYCHCYLPEPLEHCRVKLQLIGDGLTSLRYGRSDELDPDYIAMGFLYSRPDGPYIKGLGYEMQVGLDALEMHWESLTVGAPPECLDALRFLQMMCRYLLEAQANIIVVMAERCANALAGGQGVVARGIAPAQAGADPVDQEVEGTARSLEERATLEQEAHRQAADHEGEAEKSDLPCEGRGQVLYDDTYVYMAGSGPQITQCPGCGKRGVGRVQFYTEKYKNLKVQFYTEKYKNLKAGSSATSWPLARHRRHHVDR</sequence>
<feature type="compositionally biased region" description="Basic and acidic residues" evidence="1">
    <location>
        <begin position="385"/>
        <end position="407"/>
    </location>
</feature>
<dbReference type="Proteomes" id="UP000186817">
    <property type="component" value="Unassembled WGS sequence"/>
</dbReference>
<dbReference type="EMBL" id="LSRX01000517">
    <property type="protein sequence ID" value="OLP95074.1"/>
    <property type="molecule type" value="Genomic_DNA"/>
</dbReference>
<evidence type="ECO:0000313" key="2">
    <source>
        <dbReference type="EMBL" id="OLP95074.1"/>
    </source>
</evidence>